<reference evidence="2" key="1">
    <citation type="submission" date="2021-06" db="EMBL/GenBank/DDBJ databases">
        <authorList>
            <person name="Kallberg Y."/>
            <person name="Tangrot J."/>
            <person name="Rosling A."/>
        </authorList>
    </citation>
    <scope>NUCLEOTIDE SEQUENCE</scope>
    <source>
        <strain evidence="2">87-6 pot B 2015</strain>
    </source>
</reference>
<accession>A0A9N9H7U2</accession>
<gene>
    <name evidence="2" type="ORF">FMOSSE_LOCUS11888</name>
</gene>
<proteinExistence type="predicted"/>
<feature type="non-terminal residue" evidence="2">
    <location>
        <position position="1"/>
    </location>
</feature>
<sequence>KMDNVSESPVGIARSLLSDSLESNIRGRLFFQLHLGYMMMLIGFKPAILPSSRGKSDAKSSSSKEKH</sequence>
<evidence type="ECO:0000313" key="2">
    <source>
        <dbReference type="EMBL" id="CAG8659927.1"/>
    </source>
</evidence>
<feature type="compositionally biased region" description="Basic and acidic residues" evidence="1">
    <location>
        <begin position="54"/>
        <end position="67"/>
    </location>
</feature>
<organism evidence="2 3">
    <name type="scientific">Funneliformis mosseae</name>
    <name type="common">Endomycorrhizal fungus</name>
    <name type="synonym">Glomus mosseae</name>
    <dbReference type="NCBI Taxonomy" id="27381"/>
    <lineage>
        <taxon>Eukaryota</taxon>
        <taxon>Fungi</taxon>
        <taxon>Fungi incertae sedis</taxon>
        <taxon>Mucoromycota</taxon>
        <taxon>Glomeromycotina</taxon>
        <taxon>Glomeromycetes</taxon>
        <taxon>Glomerales</taxon>
        <taxon>Glomeraceae</taxon>
        <taxon>Funneliformis</taxon>
    </lineage>
</organism>
<name>A0A9N9H7U2_FUNMO</name>
<evidence type="ECO:0000313" key="3">
    <source>
        <dbReference type="Proteomes" id="UP000789375"/>
    </source>
</evidence>
<evidence type="ECO:0000256" key="1">
    <source>
        <dbReference type="SAM" id="MobiDB-lite"/>
    </source>
</evidence>
<dbReference type="AlphaFoldDB" id="A0A9N9H7U2"/>
<dbReference type="Proteomes" id="UP000789375">
    <property type="component" value="Unassembled WGS sequence"/>
</dbReference>
<feature type="region of interest" description="Disordered" evidence="1">
    <location>
        <begin position="48"/>
        <end position="67"/>
    </location>
</feature>
<comment type="caution">
    <text evidence="2">The sequence shown here is derived from an EMBL/GenBank/DDBJ whole genome shotgun (WGS) entry which is preliminary data.</text>
</comment>
<dbReference type="EMBL" id="CAJVPP010005101">
    <property type="protein sequence ID" value="CAG8659927.1"/>
    <property type="molecule type" value="Genomic_DNA"/>
</dbReference>
<protein>
    <submittedName>
        <fullName evidence="2">6237_t:CDS:1</fullName>
    </submittedName>
</protein>
<keyword evidence="3" id="KW-1185">Reference proteome</keyword>